<feature type="domain" description="C2H2-type" evidence="1">
    <location>
        <begin position="131"/>
        <end position="154"/>
    </location>
</feature>
<name>E3MIK2_CAERE</name>
<dbReference type="SMART" id="SM00355">
    <property type="entry name" value="ZnF_C2H2"/>
    <property type="match status" value="2"/>
</dbReference>
<dbReference type="AlphaFoldDB" id="E3MIK2"/>
<dbReference type="InParanoid" id="E3MIK2"/>
<dbReference type="eggNOG" id="ENOG502T2KE">
    <property type="taxonomic scope" value="Eukaryota"/>
</dbReference>
<dbReference type="Proteomes" id="UP000008281">
    <property type="component" value="Unassembled WGS sequence"/>
</dbReference>
<accession>E3MIK2</accession>
<dbReference type="STRING" id="31234.E3MIK2"/>
<gene>
    <name evidence="2" type="ORF">CRE_02389</name>
</gene>
<proteinExistence type="predicted"/>
<dbReference type="PROSITE" id="PS00028">
    <property type="entry name" value="ZINC_FINGER_C2H2_1"/>
    <property type="match status" value="2"/>
</dbReference>
<feature type="domain" description="C2H2-type" evidence="1">
    <location>
        <begin position="97"/>
        <end position="117"/>
    </location>
</feature>
<keyword evidence="3" id="KW-1185">Reference proteome</keyword>
<dbReference type="HOGENOM" id="CLU_518016_0_0_1"/>
<evidence type="ECO:0000313" key="2">
    <source>
        <dbReference type="EMBL" id="EFP02547.1"/>
    </source>
</evidence>
<dbReference type="PANTHER" id="PTHR46068:SF1">
    <property type="entry name" value="TRANSPOSASE IS30-LIKE HTH DOMAIN-CONTAINING PROTEIN"/>
    <property type="match status" value="1"/>
</dbReference>
<dbReference type="GO" id="GO:0003676">
    <property type="term" value="F:nucleic acid binding"/>
    <property type="evidence" value="ECO:0007669"/>
    <property type="project" value="InterPro"/>
</dbReference>
<dbReference type="OrthoDB" id="5874636at2759"/>
<sequence>MSEFAENYAESDDFGDFDEDFLEFHDDVGTSISIEIDSKPISTAERLEKFPEMYQIPARKRKRLGFGVSDDLNIEKSVRKYPKIAENPKNERKLTKCEECKFWYRSEILLQSHIEQHKEPEVKIRAPGFVCPYDECTVRCDCQETLNKHVKIEHNRHDLVYDILHFDSWDGFERWKENLEFTTMSRFVHASSKKNYCGRSLWLSCYFTRTVKHFTNSKSAASDLILHRNKRSKKSERACTAHFVARETFGHIEVRACLTHCGHEGLIHIHNLPLSKLIKSEIANELLKGMTEEEIVRNYRERIRRNPHRSIRKMAKGMKISLGSLGRIVKEKLKLTCYRVRNAAILSEATTKKRLERSKKLLQRTRNGEHLVTVSSDEKLFTVQAEFNNKNHRVLAETSEEAFANGRTIHQASHPASVMVFGAQDGAPAHTAKLSQQWCETHLPAFIPKDEWPPSSPDLNPLDYSIWGVLQNKVNAKPHSSIEALKKTLVKEWDALSPEYLRATIDAYPRRLRAVIEKRGGRMEQD</sequence>
<evidence type="ECO:0000313" key="3">
    <source>
        <dbReference type="Proteomes" id="UP000008281"/>
    </source>
</evidence>
<reference evidence="2" key="1">
    <citation type="submission" date="2007-07" db="EMBL/GenBank/DDBJ databases">
        <title>PCAP assembly of the Caenorhabditis remanei genome.</title>
        <authorList>
            <consortium name="The Caenorhabditis remanei Sequencing Consortium"/>
            <person name="Wilson R.K."/>
        </authorList>
    </citation>
    <scope>NUCLEOTIDE SEQUENCE [LARGE SCALE GENOMIC DNA]</scope>
    <source>
        <strain evidence="2">PB4641</strain>
    </source>
</reference>
<dbReference type="InterPro" id="IPR036397">
    <property type="entry name" value="RNaseH_sf"/>
</dbReference>
<dbReference type="Gene3D" id="3.30.420.10">
    <property type="entry name" value="Ribonuclease H-like superfamily/Ribonuclease H"/>
    <property type="match status" value="1"/>
</dbReference>
<protein>
    <recommendedName>
        <fullName evidence="1">C2H2-type domain-containing protein</fullName>
    </recommendedName>
</protein>
<evidence type="ECO:0000259" key="1">
    <source>
        <dbReference type="PROSITE" id="PS00028"/>
    </source>
</evidence>
<dbReference type="EMBL" id="DS268448">
    <property type="protein sequence ID" value="EFP02547.1"/>
    <property type="molecule type" value="Genomic_DNA"/>
</dbReference>
<organism evidence="3">
    <name type="scientific">Caenorhabditis remanei</name>
    <name type="common">Caenorhabditis vulgaris</name>
    <dbReference type="NCBI Taxonomy" id="31234"/>
    <lineage>
        <taxon>Eukaryota</taxon>
        <taxon>Metazoa</taxon>
        <taxon>Ecdysozoa</taxon>
        <taxon>Nematoda</taxon>
        <taxon>Chromadorea</taxon>
        <taxon>Rhabditida</taxon>
        <taxon>Rhabditina</taxon>
        <taxon>Rhabditomorpha</taxon>
        <taxon>Rhabditoidea</taxon>
        <taxon>Rhabditidae</taxon>
        <taxon>Peloderinae</taxon>
        <taxon>Caenorhabditis</taxon>
    </lineage>
</organism>
<dbReference type="InterPro" id="IPR013087">
    <property type="entry name" value="Znf_C2H2_type"/>
</dbReference>
<dbReference type="PANTHER" id="PTHR46068">
    <property type="entry name" value="PROTEIN CBG27172"/>
    <property type="match status" value="1"/>
</dbReference>